<keyword evidence="3" id="KW-1185">Reference proteome</keyword>
<reference evidence="2" key="1">
    <citation type="journal article" date="2023" name="Mol. Phylogenet. Evol.">
        <title>Genome-scale phylogeny and comparative genomics of the fungal order Sordariales.</title>
        <authorList>
            <person name="Hensen N."/>
            <person name="Bonometti L."/>
            <person name="Westerberg I."/>
            <person name="Brannstrom I.O."/>
            <person name="Guillou S."/>
            <person name="Cros-Aarteil S."/>
            <person name="Calhoun S."/>
            <person name="Haridas S."/>
            <person name="Kuo A."/>
            <person name="Mondo S."/>
            <person name="Pangilinan J."/>
            <person name="Riley R."/>
            <person name="LaButti K."/>
            <person name="Andreopoulos B."/>
            <person name="Lipzen A."/>
            <person name="Chen C."/>
            <person name="Yan M."/>
            <person name="Daum C."/>
            <person name="Ng V."/>
            <person name="Clum A."/>
            <person name="Steindorff A."/>
            <person name="Ohm R.A."/>
            <person name="Martin F."/>
            <person name="Silar P."/>
            <person name="Natvig D.O."/>
            <person name="Lalanne C."/>
            <person name="Gautier V."/>
            <person name="Ament-Velasquez S.L."/>
            <person name="Kruys A."/>
            <person name="Hutchinson M.I."/>
            <person name="Powell A.J."/>
            <person name="Barry K."/>
            <person name="Miller A.N."/>
            <person name="Grigoriev I.V."/>
            <person name="Debuchy R."/>
            <person name="Gladieux P."/>
            <person name="Hiltunen Thoren M."/>
            <person name="Johannesson H."/>
        </authorList>
    </citation>
    <scope>NUCLEOTIDE SEQUENCE</scope>
    <source>
        <strain evidence="2">PSN309</strain>
    </source>
</reference>
<gene>
    <name evidence="2" type="ORF">QBC35DRAFT_31168</name>
</gene>
<evidence type="ECO:0000313" key="2">
    <source>
        <dbReference type="EMBL" id="KAK4185068.1"/>
    </source>
</evidence>
<reference evidence="2" key="2">
    <citation type="submission" date="2023-05" db="EMBL/GenBank/DDBJ databases">
        <authorList>
            <consortium name="Lawrence Berkeley National Laboratory"/>
            <person name="Steindorff A."/>
            <person name="Hensen N."/>
            <person name="Bonometti L."/>
            <person name="Westerberg I."/>
            <person name="Brannstrom I.O."/>
            <person name="Guillou S."/>
            <person name="Cros-Aarteil S."/>
            <person name="Calhoun S."/>
            <person name="Haridas S."/>
            <person name="Kuo A."/>
            <person name="Mondo S."/>
            <person name="Pangilinan J."/>
            <person name="Riley R."/>
            <person name="Labutti K."/>
            <person name="Andreopoulos B."/>
            <person name="Lipzen A."/>
            <person name="Chen C."/>
            <person name="Yanf M."/>
            <person name="Daum C."/>
            <person name="Ng V."/>
            <person name="Clum A."/>
            <person name="Ohm R."/>
            <person name="Martin F."/>
            <person name="Silar P."/>
            <person name="Natvig D."/>
            <person name="Lalanne C."/>
            <person name="Gautier V."/>
            <person name="Ament-Velasquez S.L."/>
            <person name="Kruys A."/>
            <person name="Hutchinson M.I."/>
            <person name="Powell A.J."/>
            <person name="Barry K."/>
            <person name="Miller A.N."/>
            <person name="Grigoriev I.V."/>
            <person name="Debuchy R."/>
            <person name="Gladieux P."/>
            <person name="Thoren M.H."/>
            <person name="Johannesson H."/>
        </authorList>
    </citation>
    <scope>NUCLEOTIDE SEQUENCE</scope>
    <source>
        <strain evidence="2">PSN309</strain>
    </source>
</reference>
<feature type="transmembrane region" description="Helical" evidence="1">
    <location>
        <begin position="44"/>
        <end position="63"/>
    </location>
</feature>
<evidence type="ECO:0000256" key="1">
    <source>
        <dbReference type="SAM" id="Phobius"/>
    </source>
</evidence>
<protein>
    <submittedName>
        <fullName evidence="2">Uncharacterized protein</fullName>
    </submittedName>
</protein>
<dbReference type="AlphaFoldDB" id="A0AAN6WNW1"/>
<accession>A0AAN6WNW1</accession>
<evidence type="ECO:0000313" key="3">
    <source>
        <dbReference type="Proteomes" id="UP001302126"/>
    </source>
</evidence>
<keyword evidence="1" id="KW-1133">Transmembrane helix</keyword>
<dbReference type="EMBL" id="MU864463">
    <property type="protein sequence ID" value="KAK4185068.1"/>
    <property type="molecule type" value="Genomic_DNA"/>
</dbReference>
<organism evidence="2 3">
    <name type="scientific">Podospora australis</name>
    <dbReference type="NCBI Taxonomy" id="1536484"/>
    <lineage>
        <taxon>Eukaryota</taxon>
        <taxon>Fungi</taxon>
        <taxon>Dikarya</taxon>
        <taxon>Ascomycota</taxon>
        <taxon>Pezizomycotina</taxon>
        <taxon>Sordariomycetes</taxon>
        <taxon>Sordariomycetidae</taxon>
        <taxon>Sordariales</taxon>
        <taxon>Podosporaceae</taxon>
        <taxon>Podospora</taxon>
    </lineage>
</organism>
<sequence length="81" mass="8878">MHSLRLTALANLPLMLSRTFSSSPSTATEVAGDAAPTKDKGDCLCLDLFLCFYILFPFLIFSAGDSRKSYDRLARQSNPTT</sequence>
<keyword evidence="1" id="KW-0812">Transmembrane</keyword>
<name>A0AAN6WNW1_9PEZI</name>
<proteinExistence type="predicted"/>
<keyword evidence="1" id="KW-0472">Membrane</keyword>
<comment type="caution">
    <text evidence="2">The sequence shown here is derived from an EMBL/GenBank/DDBJ whole genome shotgun (WGS) entry which is preliminary data.</text>
</comment>
<dbReference type="Proteomes" id="UP001302126">
    <property type="component" value="Unassembled WGS sequence"/>
</dbReference>